<dbReference type="RefSeq" id="WP_275120265.1">
    <property type="nucleotide sequence ID" value="NZ_JAOTPO010000019.1"/>
</dbReference>
<dbReference type="Proteomes" id="UP001148125">
    <property type="component" value="Unassembled WGS sequence"/>
</dbReference>
<comment type="caution">
    <text evidence="1">The sequence shown here is derived from an EMBL/GenBank/DDBJ whole genome shotgun (WGS) entry which is preliminary data.</text>
</comment>
<proteinExistence type="predicted"/>
<dbReference type="EMBL" id="JAOTPO010000019">
    <property type="protein sequence ID" value="MDE5415662.1"/>
    <property type="molecule type" value="Genomic_DNA"/>
</dbReference>
<sequence length="228" mass="26177">MILFIGFGRLTQSLLPFIKSEETIYVFHKNRRDEDYYNQFKVQYAGTDMFSKASHIFLALPGSAYNDFLTQYGQYLHKEAIIFHMATAIMEQEVISYMKGSKVVPCKCVGQADQMVTEKQGLLIVPESFEQEAKWLKSFFAKDMKVQSGEEEDVLLINQHATKAALELAVSLKKELHKKSFEEQWIDHSLEVTVRGVIKSYCHQQLGGFGRNLLKDIEKQSEGSEDED</sequence>
<dbReference type="Gene3D" id="3.40.50.720">
    <property type="entry name" value="NAD(P)-binding Rossmann-like Domain"/>
    <property type="match status" value="1"/>
</dbReference>
<accession>A0ABT5VLK1</accession>
<reference evidence="1" key="1">
    <citation type="submission" date="2024-05" db="EMBL/GenBank/DDBJ databases">
        <title>Alkalihalobacillus sp. strain MEB203 novel alkaliphilic bacterium from Lonar Lake, India.</title>
        <authorList>
            <person name="Joshi A."/>
            <person name="Thite S."/>
            <person name="Mengade P."/>
        </authorList>
    </citation>
    <scope>NUCLEOTIDE SEQUENCE</scope>
    <source>
        <strain evidence="1">MEB 203</strain>
    </source>
</reference>
<name>A0ABT5VLK1_9BACI</name>
<gene>
    <name evidence="1" type="ORF">N7Z68_20140</name>
</gene>
<protein>
    <recommendedName>
        <fullName evidence="3">Pyrroline-5-carboxylate reductase catalytic N-terminal domain-containing protein</fullName>
    </recommendedName>
</protein>
<evidence type="ECO:0000313" key="1">
    <source>
        <dbReference type="EMBL" id="MDE5415662.1"/>
    </source>
</evidence>
<evidence type="ECO:0008006" key="3">
    <source>
        <dbReference type="Google" id="ProtNLM"/>
    </source>
</evidence>
<keyword evidence="2" id="KW-1185">Reference proteome</keyword>
<organism evidence="1 2">
    <name type="scientific">Alkalihalobacterium chitinilyticum</name>
    <dbReference type="NCBI Taxonomy" id="2980103"/>
    <lineage>
        <taxon>Bacteria</taxon>
        <taxon>Bacillati</taxon>
        <taxon>Bacillota</taxon>
        <taxon>Bacilli</taxon>
        <taxon>Bacillales</taxon>
        <taxon>Bacillaceae</taxon>
        <taxon>Alkalihalobacterium</taxon>
    </lineage>
</organism>
<evidence type="ECO:0000313" key="2">
    <source>
        <dbReference type="Proteomes" id="UP001148125"/>
    </source>
</evidence>